<dbReference type="VEuPathDB" id="FungiDB:TAPDE_005397"/>
<dbReference type="AlphaFoldDB" id="R4XNM8"/>
<dbReference type="Proteomes" id="UP000013776">
    <property type="component" value="Unassembled WGS sequence"/>
</dbReference>
<organism evidence="5 6">
    <name type="scientific">Taphrina deformans (strain PYCC 5710 / ATCC 11124 / CBS 356.35 / IMI 108563 / JCM 9778 / NBRC 8474)</name>
    <name type="common">Peach leaf curl fungus</name>
    <name type="synonym">Lalaria deformans</name>
    <dbReference type="NCBI Taxonomy" id="1097556"/>
    <lineage>
        <taxon>Eukaryota</taxon>
        <taxon>Fungi</taxon>
        <taxon>Dikarya</taxon>
        <taxon>Ascomycota</taxon>
        <taxon>Taphrinomycotina</taxon>
        <taxon>Taphrinomycetes</taxon>
        <taxon>Taphrinales</taxon>
        <taxon>Taphrinaceae</taxon>
        <taxon>Taphrina</taxon>
    </lineage>
</organism>
<gene>
    <name evidence="5" type="ORF">TAPDE_005397</name>
</gene>
<evidence type="ECO:0000313" key="5">
    <source>
        <dbReference type="EMBL" id="CCG84850.1"/>
    </source>
</evidence>
<dbReference type="Pfam" id="PF00282">
    <property type="entry name" value="Pyridoxal_deC"/>
    <property type="match status" value="1"/>
</dbReference>
<comment type="similarity">
    <text evidence="4">Belongs to the group II decarboxylase family.</text>
</comment>
<evidence type="ECO:0000256" key="3">
    <source>
        <dbReference type="ARBA" id="ARBA00023239"/>
    </source>
</evidence>
<dbReference type="GO" id="GO:0019752">
    <property type="term" value="P:carboxylic acid metabolic process"/>
    <property type="evidence" value="ECO:0007669"/>
    <property type="project" value="InterPro"/>
</dbReference>
<keyword evidence="2 4" id="KW-0663">Pyridoxal phosphate</keyword>
<dbReference type="PANTHER" id="PTHR11999">
    <property type="entry name" value="GROUP II PYRIDOXAL-5-PHOSPHATE DECARBOXYLASE"/>
    <property type="match status" value="1"/>
</dbReference>
<dbReference type="Gene3D" id="3.90.1150.170">
    <property type="match status" value="1"/>
</dbReference>
<sequence>MMLVMETPPETFRDLLAKVLSSASDRYATLPQQPVHPSPKTLKRARGALFTSLPDVGQDVQATVEHLVEDICPALANSSSPRYYGFVTGGSTPAAQLADLLTTIYDQNVQVHLPQCSIATTVEDAALRMTLDLLNLSDADWPGRTLTTGATASNLLGLACGRNFALQQLGVDVGEEGFSGKKVPVFCAGAHASIKKAASIIGIGRSNCIDVSDASDKY</sequence>
<dbReference type="InterPro" id="IPR015424">
    <property type="entry name" value="PyrdxlP-dep_Trfase"/>
</dbReference>
<proteinExistence type="inferred from homology"/>
<dbReference type="InterPro" id="IPR010977">
    <property type="entry name" value="Aromatic_deC"/>
</dbReference>
<evidence type="ECO:0008006" key="7">
    <source>
        <dbReference type="Google" id="ProtNLM"/>
    </source>
</evidence>
<dbReference type="InterPro" id="IPR015421">
    <property type="entry name" value="PyrdxlP-dep_Trfase_major"/>
</dbReference>
<dbReference type="OrthoDB" id="2161780at2759"/>
<dbReference type="EMBL" id="CAHR02000324">
    <property type="protein sequence ID" value="CCG84850.1"/>
    <property type="molecule type" value="Genomic_DNA"/>
</dbReference>
<evidence type="ECO:0000313" key="6">
    <source>
        <dbReference type="Proteomes" id="UP000013776"/>
    </source>
</evidence>
<feature type="non-terminal residue" evidence="5">
    <location>
        <position position="218"/>
    </location>
</feature>
<dbReference type="eggNOG" id="KOG0628">
    <property type="taxonomic scope" value="Eukaryota"/>
</dbReference>
<dbReference type="GO" id="GO:0030170">
    <property type="term" value="F:pyridoxal phosphate binding"/>
    <property type="evidence" value="ECO:0007669"/>
    <property type="project" value="InterPro"/>
</dbReference>
<keyword evidence="3 4" id="KW-0456">Lyase</keyword>
<comment type="caution">
    <text evidence="5">The sequence shown here is derived from an EMBL/GenBank/DDBJ whole genome shotgun (WGS) entry which is preliminary data.</text>
</comment>
<dbReference type="InterPro" id="IPR002129">
    <property type="entry name" value="PyrdxlP-dep_de-COase"/>
</dbReference>
<keyword evidence="6" id="KW-1185">Reference proteome</keyword>
<dbReference type="GO" id="GO:0005737">
    <property type="term" value="C:cytoplasm"/>
    <property type="evidence" value="ECO:0007669"/>
    <property type="project" value="TreeGrafter"/>
</dbReference>
<dbReference type="SUPFAM" id="SSF53383">
    <property type="entry name" value="PLP-dependent transferases"/>
    <property type="match status" value="1"/>
</dbReference>
<dbReference type="PANTHER" id="PTHR11999:SF165">
    <property type="entry name" value="DECARBOXYLASE, PUTATIVE (AFU_ORTHOLOGUE AFUA_2G04980)-RELATED"/>
    <property type="match status" value="1"/>
</dbReference>
<comment type="cofactor">
    <cofactor evidence="1 4">
        <name>pyridoxal 5'-phosphate</name>
        <dbReference type="ChEBI" id="CHEBI:597326"/>
    </cofactor>
</comment>
<dbReference type="GO" id="GO:0016831">
    <property type="term" value="F:carboxy-lyase activity"/>
    <property type="evidence" value="ECO:0007669"/>
    <property type="project" value="TreeGrafter"/>
</dbReference>
<accession>R4XNM8</accession>
<protein>
    <recommendedName>
        <fullName evidence="7">Pyridoxal-dependent decarboxylase</fullName>
    </recommendedName>
</protein>
<evidence type="ECO:0000256" key="1">
    <source>
        <dbReference type="ARBA" id="ARBA00001933"/>
    </source>
</evidence>
<dbReference type="Gene3D" id="3.40.640.10">
    <property type="entry name" value="Type I PLP-dependent aspartate aminotransferase-like (Major domain)"/>
    <property type="match status" value="1"/>
</dbReference>
<evidence type="ECO:0000256" key="2">
    <source>
        <dbReference type="ARBA" id="ARBA00022898"/>
    </source>
</evidence>
<reference evidence="5 6" key="1">
    <citation type="journal article" date="2013" name="MBio">
        <title>Genome sequencing of the plant pathogen Taphrina deformans, the causal agent of peach leaf curl.</title>
        <authorList>
            <person name="Cisse O.H."/>
            <person name="Almeida J.M.G.C.F."/>
            <person name="Fonseca A."/>
            <person name="Kumar A.A."/>
            <person name="Salojaervi J."/>
            <person name="Overmyer K."/>
            <person name="Hauser P.M."/>
            <person name="Pagni M."/>
        </authorList>
    </citation>
    <scope>NUCLEOTIDE SEQUENCE [LARGE SCALE GENOMIC DNA]</scope>
    <source>
        <strain evidence="6">PYCC 5710 / ATCC 11124 / CBS 356.35 / IMI 108563 / JCM 9778 / NBRC 8474</strain>
    </source>
</reference>
<name>R4XNM8_TAPDE</name>
<dbReference type="STRING" id="1097556.R4XNM8"/>
<evidence type="ECO:0000256" key="4">
    <source>
        <dbReference type="RuleBase" id="RU000382"/>
    </source>
</evidence>